<dbReference type="RefSeq" id="XP_009530409.1">
    <property type="nucleotide sequence ID" value="XM_009532114.1"/>
</dbReference>
<dbReference type="AlphaFoldDB" id="G4ZS84"/>
<dbReference type="SMR" id="G4ZS84"/>
<proteinExistence type="predicted"/>
<organism evidence="2 3">
    <name type="scientific">Phytophthora sojae (strain P6497)</name>
    <name type="common">Soybean stem and root rot agent</name>
    <name type="synonym">Phytophthora megasperma f. sp. glycines</name>
    <dbReference type="NCBI Taxonomy" id="1094619"/>
    <lineage>
        <taxon>Eukaryota</taxon>
        <taxon>Sar</taxon>
        <taxon>Stramenopiles</taxon>
        <taxon>Oomycota</taxon>
        <taxon>Peronosporomycetes</taxon>
        <taxon>Peronosporales</taxon>
        <taxon>Peronosporaceae</taxon>
        <taxon>Phytophthora</taxon>
    </lineage>
</organism>
<name>G4ZS84_PHYSP</name>
<dbReference type="GeneID" id="20646879"/>
<reference evidence="2 3" key="1">
    <citation type="journal article" date="2006" name="Science">
        <title>Phytophthora genome sequences uncover evolutionary origins and mechanisms of pathogenesis.</title>
        <authorList>
            <person name="Tyler B.M."/>
            <person name="Tripathy S."/>
            <person name="Zhang X."/>
            <person name="Dehal P."/>
            <person name="Jiang R.H."/>
            <person name="Aerts A."/>
            <person name="Arredondo F.D."/>
            <person name="Baxter L."/>
            <person name="Bensasson D."/>
            <person name="Beynon J.L."/>
            <person name="Chapman J."/>
            <person name="Damasceno C.M."/>
            <person name="Dorrance A.E."/>
            <person name="Dou D."/>
            <person name="Dickerman A.W."/>
            <person name="Dubchak I.L."/>
            <person name="Garbelotto M."/>
            <person name="Gijzen M."/>
            <person name="Gordon S.G."/>
            <person name="Govers F."/>
            <person name="Grunwald N.J."/>
            <person name="Huang W."/>
            <person name="Ivors K.L."/>
            <person name="Jones R.W."/>
            <person name="Kamoun S."/>
            <person name="Krampis K."/>
            <person name="Lamour K.H."/>
            <person name="Lee M.K."/>
            <person name="McDonald W.H."/>
            <person name="Medina M."/>
            <person name="Meijer H.J."/>
            <person name="Nordberg E.K."/>
            <person name="Maclean D.J."/>
            <person name="Ospina-Giraldo M.D."/>
            <person name="Morris P.F."/>
            <person name="Phuntumart V."/>
            <person name="Putnam N.H."/>
            <person name="Rash S."/>
            <person name="Rose J.K."/>
            <person name="Sakihama Y."/>
            <person name="Salamov A.A."/>
            <person name="Savidor A."/>
            <person name="Scheuring C.F."/>
            <person name="Smith B.M."/>
            <person name="Sobral B.W."/>
            <person name="Terry A."/>
            <person name="Torto-Alalibo T.A."/>
            <person name="Win J."/>
            <person name="Xu Z."/>
            <person name="Zhang H."/>
            <person name="Grigoriev I.V."/>
            <person name="Rokhsar D.S."/>
            <person name="Boore J.L."/>
        </authorList>
    </citation>
    <scope>NUCLEOTIDE SEQUENCE [LARGE SCALE GENOMIC DNA]</scope>
    <source>
        <strain evidence="2 3">P6497</strain>
    </source>
</reference>
<keyword evidence="3" id="KW-1185">Reference proteome</keyword>
<keyword evidence="1" id="KW-0175">Coiled coil</keyword>
<feature type="coiled-coil region" evidence="1">
    <location>
        <begin position="68"/>
        <end position="95"/>
    </location>
</feature>
<dbReference type="KEGG" id="psoj:PHYSODRAFT_334809"/>
<dbReference type="Proteomes" id="UP000002640">
    <property type="component" value="Unassembled WGS sequence"/>
</dbReference>
<evidence type="ECO:0000313" key="2">
    <source>
        <dbReference type="EMBL" id="EGZ12980.1"/>
    </source>
</evidence>
<protein>
    <submittedName>
        <fullName evidence="2">Uncharacterized protein</fullName>
    </submittedName>
</protein>
<gene>
    <name evidence="2" type="ORF">PHYSODRAFT_334809</name>
</gene>
<evidence type="ECO:0000256" key="1">
    <source>
        <dbReference type="SAM" id="Coils"/>
    </source>
</evidence>
<sequence>MPTIEELQAENQRLRDDLQACENTIVARDATIVTRDATIADLRETNRLKDIRITGLITSHHREKMLLLNGVETRLNQLLQLHQQLARQLRRCENRVTTAPAQEDIVHGFAMTLWLLREERAHEIRFIADQESYVSRQVTNANALLFNFTETGNPIDLRQNLQRVANERLQARIADYLAVNPKLRKS</sequence>
<accession>G4ZS84</accession>
<dbReference type="InParanoid" id="G4ZS84"/>
<dbReference type="EMBL" id="JH159156">
    <property type="protein sequence ID" value="EGZ12980.1"/>
    <property type="molecule type" value="Genomic_DNA"/>
</dbReference>
<dbReference type="OMA" id="ATNHHID"/>
<evidence type="ECO:0000313" key="3">
    <source>
        <dbReference type="Proteomes" id="UP000002640"/>
    </source>
</evidence>